<protein>
    <submittedName>
        <fullName evidence="1">Uncharacterized protein</fullName>
    </submittedName>
</protein>
<sequence>MTHCHCNRIDGYCGENGIGLGLAYFPTSTGCKSYRLTFESFRTVEKGDRLVFASDVVCADAAYGNIEMSGNKT</sequence>
<reference evidence="1 2" key="1">
    <citation type="submission" date="2019-02" db="EMBL/GenBank/DDBJ databases">
        <title>Comparative genomic analysis of the Hafnia genus genomes.</title>
        <authorList>
            <person name="Zhiqiu Y."/>
            <person name="Chao Y."/>
            <person name="Yuhui D."/>
            <person name="Di H."/>
            <person name="Bin L."/>
        </authorList>
    </citation>
    <scope>NUCLEOTIDE SEQUENCE [LARGE SCALE GENOMIC DNA]</scope>
    <source>
        <strain evidence="1 2">PCM_1194</strain>
    </source>
</reference>
<evidence type="ECO:0000313" key="1">
    <source>
        <dbReference type="EMBL" id="TBM29302.1"/>
    </source>
</evidence>
<gene>
    <name evidence="1" type="ORF">EYY89_06950</name>
</gene>
<organism evidence="1 2">
    <name type="scientific">Hafnia paralvei</name>
    <dbReference type="NCBI Taxonomy" id="546367"/>
    <lineage>
        <taxon>Bacteria</taxon>
        <taxon>Pseudomonadati</taxon>
        <taxon>Pseudomonadota</taxon>
        <taxon>Gammaproteobacteria</taxon>
        <taxon>Enterobacterales</taxon>
        <taxon>Hafniaceae</taxon>
        <taxon>Hafnia</taxon>
    </lineage>
</organism>
<dbReference type="Proteomes" id="UP000293380">
    <property type="component" value="Unassembled WGS sequence"/>
</dbReference>
<comment type="caution">
    <text evidence="1">The sequence shown here is derived from an EMBL/GenBank/DDBJ whole genome shotgun (WGS) entry which is preliminary data.</text>
</comment>
<accession>A0A4Q9ETP9</accession>
<evidence type="ECO:0000313" key="2">
    <source>
        <dbReference type="Proteomes" id="UP000293380"/>
    </source>
</evidence>
<dbReference type="EMBL" id="SITD01000042">
    <property type="protein sequence ID" value="TBM29302.1"/>
    <property type="molecule type" value="Genomic_DNA"/>
</dbReference>
<name>A0A4Q9ETP9_9GAMM</name>
<dbReference type="AlphaFoldDB" id="A0A4Q9ETP9"/>
<proteinExistence type="predicted"/>
<dbReference type="RefSeq" id="WP_070717545.1">
    <property type="nucleotide sequence ID" value="NZ_SITD01000042.1"/>
</dbReference>